<gene>
    <name evidence="1" type="ORF">ACHHYP_03746</name>
</gene>
<dbReference type="AlphaFoldDB" id="A0A1V9Z2Z7"/>
<keyword evidence="2" id="KW-1185">Reference proteome</keyword>
<dbReference type="OrthoDB" id="75971at2759"/>
<name>A0A1V9Z2Z7_ACHHY</name>
<organism evidence="1 2">
    <name type="scientific">Achlya hypogyna</name>
    <name type="common">Oomycete</name>
    <name type="synonym">Protoachlya hypogyna</name>
    <dbReference type="NCBI Taxonomy" id="1202772"/>
    <lineage>
        <taxon>Eukaryota</taxon>
        <taxon>Sar</taxon>
        <taxon>Stramenopiles</taxon>
        <taxon>Oomycota</taxon>
        <taxon>Saprolegniomycetes</taxon>
        <taxon>Saprolegniales</taxon>
        <taxon>Achlyaceae</taxon>
        <taxon>Achlya</taxon>
    </lineage>
</organism>
<sequence>MSLVADYSDSDSDLDETPEVVTVAAPALVAVPAPCASPPVPLPSADDLFAGNIKPSSAAPPSFVRQTTLVPKPNKRSHDEVADPLPLVEKNVKVKVRSLVPPQLRNRRPNVSTEDVAAWNTLQTLKQQRKSDI</sequence>
<dbReference type="Proteomes" id="UP000243579">
    <property type="component" value="Unassembled WGS sequence"/>
</dbReference>
<protein>
    <submittedName>
        <fullName evidence="1">Uncharacterized protein</fullName>
    </submittedName>
</protein>
<dbReference type="EMBL" id="JNBR01000462">
    <property type="protein sequence ID" value="OQR92383.1"/>
    <property type="molecule type" value="Genomic_DNA"/>
</dbReference>
<proteinExistence type="predicted"/>
<evidence type="ECO:0000313" key="1">
    <source>
        <dbReference type="EMBL" id="OQR92383.1"/>
    </source>
</evidence>
<evidence type="ECO:0000313" key="2">
    <source>
        <dbReference type="Proteomes" id="UP000243579"/>
    </source>
</evidence>
<reference evidence="1 2" key="1">
    <citation type="journal article" date="2014" name="Genome Biol. Evol.">
        <title>The secreted proteins of Achlya hypogyna and Thraustotheca clavata identify the ancestral oomycete secretome and reveal gene acquisitions by horizontal gene transfer.</title>
        <authorList>
            <person name="Misner I."/>
            <person name="Blouin N."/>
            <person name="Leonard G."/>
            <person name="Richards T.A."/>
            <person name="Lane C.E."/>
        </authorList>
    </citation>
    <scope>NUCLEOTIDE SEQUENCE [LARGE SCALE GENOMIC DNA]</scope>
    <source>
        <strain evidence="1 2">ATCC 48635</strain>
    </source>
</reference>
<comment type="caution">
    <text evidence="1">The sequence shown here is derived from an EMBL/GenBank/DDBJ whole genome shotgun (WGS) entry which is preliminary data.</text>
</comment>
<accession>A0A1V9Z2Z7</accession>